<sequence>MRTVPRDFTDHNLTPVFPCSVRIVRKQRRSRRRRRVSVRRGTIHGRRVSEVPFAGGGLEQVKGTLQAVLTHYEEECTFHAVTCQRCSGTVLQQDLPRHYRADCHGSVIGSATGDATILQGAVLGTDDIGSSIDAFKALLSNFYEDRLPAIQSTINELLETARSTDSAIGAIRVSCEESEQRITQATRQLSATFATQLQSQQCALSASLKENFPINEISQEVMNHGRRIDEMTKALSDSKRSLSDQIAQATRELSATLGRELQYQQATMASDLKKHLDMNETSEQVKSQCMRIDAIAKKLHDLELRSSHQLAEAVEELSKTFAKKLESQRRQLCTHLKQMSELETSSPAAAGTTSTSEMPWRLEKRHILRKLELVATDSHAYLELLRTIADQKLQRPVVEYRPVLPDSLAGTKIMPPLMGNGENEEGYTVSITNVYDVVKSEQFIFLLNRWYRRDRYLQVATYGWSCYVEQTLTVCVKWGTTTQGLCSASQEARVWVKHPDYPKKENLHASLENVGAPQDKVVDALATMSRKVTGLNATPLGATSVRVEWRAPAEDAIGYNVRAVSLNAHNLEINTSDTSIVVHGLVPESQYVLSVSPFIVESGIVIAGAPANSTVTTGVVRK</sequence>
<dbReference type="InterPro" id="IPR003961">
    <property type="entry name" value="FN3_dom"/>
</dbReference>
<feature type="zinc finger region" description="TRAF-type" evidence="4">
    <location>
        <begin position="70"/>
        <end position="103"/>
    </location>
</feature>
<evidence type="ECO:0000256" key="4">
    <source>
        <dbReference type="PROSITE-ProRule" id="PRU00207"/>
    </source>
</evidence>
<dbReference type="AlphaFoldDB" id="A0A9J6FL34"/>
<accession>A0A9J6FL34</accession>
<dbReference type="EMBL" id="JABSTR010000002">
    <property type="protein sequence ID" value="KAH9363786.1"/>
    <property type="molecule type" value="Genomic_DNA"/>
</dbReference>
<keyword evidence="3 4" id="KW-0862">Zinc</keyword>
<gene>
    <name evidence="7" type="ORF">HPB48_012277</name>
</gene>
<proteinExistence type="predicted"/>
<dbReference type="SMART" id="SM00060">
    <property type="entry name" value="FN3"/>
    <property type="match status" value="1"/>
</dbReference>
<keyword evidence="1 4" id="KW-0479">Metal-binding</keyword>
<evidence type="ECO:0000259" key="5">
    <source>
        <dbReference type="PROSITE" id="PS50145"/>
    </source>
</evidence>
<dbReference type="SUPFAM" id="SSF49265">
    <property type="entry name" value="Fibronectin type III"/>
    <property type="match status" value="1"/>
</dbReference>
<dbReference type="InterPro" id="IPR036116">
    <property type="entry name" value="FN3_sf"/>
</dbReference>
<dbReference type="InterPro" id="IPR001293">
    <property type="entry name" value="Znf_TRAF"/>
</dbReference>
<keyword evidence="8" id="KW-1185">Reference proteome</keyword>
<organism evidence="7 8">
    <name type="scientific">Haemaphysalis longicornis</name>
    <name type="common">Bush tick</name>
    <dbReference type="NCBI Taxonomy" id="44386"/>
    <lineage>
        <taxon>Eukaryota</taxon>
        <taxon>Metazoa</taxon>
        <taxon>Ecdysozoa</taxon>
        <taxon>Arthropoda</taxon>
        <taxon>Chelicerata</taxon>
        <taxon>Arachnida</taxon>
        <taxon>Acari</taxon>
        <taxon>Parasitiformes</taxon>
        <taxon>Ixodida</taxon>
        <taxon>Ixodoidea</taxon>
        <taxon>Ixodidae</taxon>
        <taxon>Haemaphysalinae</taxon>
        <taxon>Haemaphysalis</taxon>
    </lineage>
</organism>
<dbReference type="PROSITE" id="PS50145">
    <property type="entry name" value="ZF_TRAF"/>
    <property type="match status" value="1"/>
</dbReference>
<dbReference type="Pfam" id="PF00041">
    <property type="entry name" value="fn3"/>
    <property type="match status" value="1"/>
</dbReference>
<evidence type="ECO:0000256" key="1">
    <source>
        <dbReference type="ARBA" id="ARBA00022723"/>
    </source>
</evidence>
<dbReference type="VEuPathDB" id="VectorBase:HLOH_039950"/>
<dbReference type="CDD" id="cd00063">
    <property type="entry name" value="FN3"/>
    <property type="match status" value="1"/>
</dbReference>
<evidence type="ECO:0000313" key="8">
    <source>
        <dbReference type="Proteomes" id="UP000821853"/>
    </source>
</evidence>
<evidence type="ECO:0000259" key="6">
    <source>
        <dbReference type="PROSITE" id="PS50853"/>
    </source>
</evidence>
<feature type="domain" description="Fibronectin type-III" evidence="6">
    <location>
        <begin position="531"/>
        <end position="622"/>
    </location>
</feature>
<dbReference type="InterPro" id="IPR013783">
    <property type="entry name" value="Ig-like_fold"/>
</dbReference>
<feature type="domain" description="TRAF-type" evidence="5">
    <location>
        <begin position="70"/>
        <end position="103"/>
    </location>
</feature>
<dbReference type="PROSITE" id="PS50853">
    <property type="entry name" value="FN3"/>
    <property type="match status" value="1"/>
</dbReference>
<dbReference type="Proteomes" id="UP000821853">
    <property type="component" value="Chromosome 10"/>
</dbReference>
<dbReference type="GO" id="GO:0008270">
    <property type="term" value="F:zinc ion binding"/>
    <property type="evidence" value="ECO:0007669"/>
    <property type="project" value="UniProtKB-KW"/>
</dbReference>
<reference evidence="7 8" key="1">
    <citation type="journal article" date="2020" name="Cell">
        <title>Large-Scale Comparative Analyses of Tick Genomes Elucidate Their Genetic Diversity and Vector Capacities.</title>
        <authorList>
            <consortium name="Tick Genome and Microbiome Consortium (TIGMIC)"/>
            <person name="Jia N."/>
            <person name="Wang J."/>
            <person name="Shi W."/>
            <person name="Du L."/>
            <person name="Sun Y."/>
            <person name="Zhan W."/>
            <person name="Jiang J.F."/>
            <person name="Wang Q."/>
            <person name="Zhang B."/>
            <person name="Ji P."/>
            <person name="Bell-Sakyi L."/>
            <person name="Cui X.M."/>
            <person name="Yuan T.T."/>
            <person name="Jiang B.G."/>
            <person name="Yang W.F."/>
            <person name="Lam T.T."/>
            <person name="Chang Q.C."/>
            <person name="Ding S.J."/>
            <person name="Wang X.J."/>
            <person name="Zhu J.G."/>
            <person name="Ruan X.D."/>
            <person name="Zhao L."/>
            <person name="Wei J.T."/>
            <person name="Ye R.Z."/>
            <person name="Que T.C."/>
            <person name="Du C.H."/>
            <person name="Zhou Y.H."/>
            <person name="Cheng J.X."/>
            <person name="Dai P.F."/>
            <person name="Guo W.B."/>
            <person name="Han X.H."/>
            <person name="Huang E.J."/>
            <person name="Li L.F."/>
            <person name="Wei W."/>
            <person name="Gao Y.C."/>
            <person name="Liu J.Z."/>
            <person name="Shao H.Z."/>
            <person name="Wang X."/>
            <person name="Wang C.C."/>
            <person name="Yang T.C."/>
            <person name="Huo Q.B."/>
            <person name="Li W."/>
            <person name="Chen H.Y."/>
            <person name="Chen S.E."/>
            <person name="Zhou L.G."/>
            <person name="Ni X.B."/>
            <person name="Tian J.H."/>
            <person name="Sheng Y."/>
            <person name="Liu T."/>
            <person name="Pan Y.S."/>
            <person name="Xia L.Y."/>
            <person name="Li J."/>
            <person name="Zhao F."/>
            <person name="Cao W.C."/>
        </authorList>
    </citation>
    <scope>NUCLEOTIDE SEQUENCE [LARGE SCALE GENOMIC DNA]</scope>
    <source>
        <strain evidence="7">HaeL-2018</strain>
    </source>
</reference>
<name>A0A9J6FL34_HAELO</name>
<evidence type="ECO:0000256" key="2">
    <source>
        <dbReference type="ARBA" id="ARBA00022771"/>
    </source>
</evidence>
<evidence type="ECO:0008006" key="9">
    <source>
        <dbReference type="Google" id="ProtNLM"/>
    </source>
</evidence>
<protein>
    <recommendedName>
        <fullName evidence="9">Fibronectin type-III domain-containing protein</fullName>
    </recommendedName>
</protein>
<comment type="caution">
    <text evidence="7">The sequence shown here is derived from an EMBL/GenBank/DDBJ whole genome shotgun (WGS) entry which is preliminary data.</text>
</comment>
<evidence type="ECO:0000256" key="3">
    <source>
        <dbReference type="ARBA" id="ARBA00022833"/>
    </source>
</evidence>
<evidence type="ECO:0000313" key="7">
    <source>
        <dbReference type="EMBL" id="KAH9363786.1"/>
    </source>
</evidence>
<dbReference type="Gene3D" id="2.60.40.10">
    <property type="entry name" value="Immunoglobulins"/>
    <property type="match status" value="1"/>
</dbReference>
<keyword evidence="2 4" id="KW-0863">Zinc-finger</keyword>